<name>A0A7R9BBE9_9CRUS</name>
<keyword evidence="3" id="KW-1185">Reference proteome</keyword>
<protein>
    <submittedName>
        <fullName evidence="2">Uncharacterized protein</fullName>
    </submittedName>
</protein>
<organism evidence="2">
    <name type="scientific">Notodromas monacha</name>
    <dbReference type="NCBI Taxonomy" id="399045"/>
    <lineage>
        <taxon>Eukaryota</taxon>
        <taxon>Metazoa</taxon>
        <taxon>Ecdysozoa</taxon>
        <taxon>Arthropoda</taxon>
        <taxon>Crustacea</taxon>
        <taxon>Oligostraca</taxon>
        <taxon>Ostracoda</taxon>
        <taxon>Podocopa</taxon>
        <taxon>Podocopida</taxon>
        <taxon>Cypridocopina</taxon>
        <taxon>Cypridoidea</taxon>
        <taxon>Cyprididae</taxon>
        <taxon>Notodromas</taxon>
    </lineage>
</organism>
<evidence type="ECO:0000256" key="1">
    <source>
        <dbReference type="SAM" id="MobiDB-lite"/>
    </source>
</evidence>
<evidence type="ECO:0000313" key="2">
    <source>
        <dbReference type="EMBL" id="CAD7272055.1"/>
    </source>
</evidence>
<evidence type="ECO:0000313" key="3">
    <source>
        <dbReference type="Proteomes" id="UP000678499"/>
    </source>
</evidence>
<gene>
    <name evidence="2" type="ORF">NMOB1V02_LOCUS7</name>
</gene>
<reference evidence="2" key="1">
    <citation type="submission" date="2020-11" db="EMBL/GenBank/DDBJ databases">
        <authorList>
            <person name="Tran Van P."/>
        </authorList>
    </citation>
    <scope>NUCLEOTIDE SEQUENCE</scope>
</reference>
<dbReference type="EMBL" id="OA882038">
    <property type="protein sequence ID" value="CAD7272055.1"/>
    <property type="molecule type" value="Genomic_DNA"/>
</dbReference>
<dbReference type="OrthoDB" id="7310672at2759"/>
<sequence>MTSRTKAELADERRRKALYYRETVSRTRIILFVVIAAACVLGRGVTGGQAQSTTKAAGGSGAGGGGGGAAGGGAAPPPSSSSPRPSMVPRPRVPPSVSSGRPPGHSANINAGRTGGDGAGGGRENDSGGSHSYPIATVDFIRVETPFIIALWIFCGSLAKIDNLNTFPCERGTQRNLTEFSIVAHKTMTVFSIDIDANFKKFEKHGIKLRSIFYEI</sequence>
<feature type="compositionally biased region" description="Pro residues" evidence="1">
    <location>
        <begin position="75"/>
        <end position="94"/>
    </location>
</feature>
<dbReference type="AlphaFoldDB" id="A0A7R9BBE9"/>
<proteinExistence type="predicted"/>
<dbReference type="EMBL" id="CAJPEX010000001">
    <property type="protein sequence ID" value="CAG0912207.1"/>
    <property type="molecule type" value="Genomic_DNA"/>
</dbReference>
<feature type="compositionally biased region" description="Gly residues" evidence="1">
    <location>
        <begin position="113"/>
        <end position="122"/>
    </location>
</feature>
<feature type="compositionally biased region" description="Gly residues" evidence="1">
    <location>
        <begin position="58"/>
        <end position="74"/>
    </location>
</feature>
<dbReference type="Proteomes" id="UP000678499">
    <property type="component" value="Unassembled WGS sequence"/>
</dbReference>
<feature type="region of interest" description="Disordered" evidence="1">
    <location>
        <begin position="48"/>
        <end position="129"/>
    </location>
</feature>
<accession>A0A7R9BBE9</accession>
<feature type="compositionally biased region" description="Low complexity" evidence="1">
    <location>
        <begin position="95"/>
        <end position="104"/>
    </location>
</feature>